<dbReference type="GO" id="GO:0005524">
    <property type="term" value="F:ATP binding"/>
    <property type="evidence" value="ECO:0007669"/>
    <property type="project" value="TreeGrafter"/>
</dbReference>
<dbReference type="GO" id="GO:0005829">
    <property type="term" value="C:cytosol"/>
    <property type="evidence" value="ECO:0007669"/>
    <property type="project" value="TreeGrafter"/>
</dbReference>
<evidence type="ECO:0000313" key="3">
    <source>
        <dbReference type="EMBL" id="MCS7480835.1"/>
    </source>
</evidence>
<dbReference type="PANTHER" id="PTHR43384">
    <property type="entry name" value="SEPTUM SITE-DETERMINING PROTEIN MIND HOMOLOG, CHLOROPLASTIC-RELATED"/>
    <property type="match status" value="1"/>
</dbReference>
<dbReference type="GO" id="GO:0009898">
    <property type="term" value="C:cytoplasmic side of plasma membrane"/>
    <property type="evidence" value="ECO:0007669"/>
    <property type="project" value="TreeGrafter"/>
</dbReference>
<dbReference type="AlphaFoldDB" id="A0A9X2VQ87"/>
<protein>
    <recommendedName>
        <fullName evidence="2">CobQ/CobB/MinD/ParA nucleotide binding domain-containing protein</fullName>
    </recommendedName>
</protein>
<organism evidence="3 4">
    <name type="scientific">Umezawaea endophytica</name>
    <dbReference type="NCBI Taxonomy" id="1654476"/>
    <lineage>
        <taxon>Bacteria</taxon>
        <taxon>Bacillati</taxon>
        <taxon>Actinomycetota</taxon>
        <taxon>Actinomycetes</taxon>
        <taxon>Pseudonocardiales</taxon>
        <taxon>Pseudonocardiaceae</taxon>
        <taxon>Umezawaea</taxon>
    </lineage>
</organism>
<keyword evidence="1" id="KW-0812">Transmembrane</keyword>
<evidence type="ECO:0000313" key="4">
    <source>
        <dbReference type="Proteomes" id="UP001141259"/>
    </source>
</evidence>
<dbReference type="GO" id="GO:0051782">
    <property type="term" value="P:negative regulation of cell division"/>
    <property type="evidence" value="ECO:0007669"/>
    <property type="project" value="TreeGrafter"/>
</dbReference>
<sequence length="382" mass="40814">MNDRDTASRSLRADSARGRIIAIMSGKGGSGKTMVAATMASVLARSAKSGEFDKVVLVDGDLGTGGLSYFLALNYVRNIRNGLTDLLLGDAVVNAPKVGAVELKDRYLQRVKFPARSIDAFFLPVGDFRRLTHRAGEQFASDRYNPGVALQNALARVVDVAAGPQSIVIVDCRGGIDDETLAIGRVADDIILVSEPDTTSFQATRHLAEVLGERNLGHKIAGFVLNKVFEDPTVARREGTSAFGAQSLTPVPFDPVATRAFLVGELPPENSVFTTHVVDALASLYPKETAAPPSQRLFRPQQYSALVLASPASARGGYVLSLLVLLLGTVLLTRALTGTSGALTTNFFLPALMAVGALAGIESFRRIVGRAVERYLRLVFRD</sequence>
<dbReference type="InterPro" id="IPR050625">
    <property type="entry name" value="ParA/MinD_ATPase"/>
</dbReference>
<accession>A0A9X2VQ87</accession>
<dbReference type="EMBL" id="JANYMP010000015">
    <property type="protein sequence ID" value="MCS7480835.1"/>
    <property type="molecule type" value="Genomic_DNA"/>
</dbReference>
<name>A0A9X2VQ87_9PSEU</name>
<dbReference type="Pfam" id="PF01656">
    <property type="entry name" value="CbiA"/>
    <property type="match status" value="1"/>
</dbReference>
<dbReference type="Proteomes" id="UP001141259">
    <property type="component" value="Unassembled WGS sequence"/>
</dbReference>
<evidence type="ECO:0000256" key="1">
    <source>
        <dbReference type="SAM" id="Phobius"/>
    </source>
</evidence>
<dbReference type="InterPro" id="IPR002586">
    <property type="entry name" value="CobQ/CobB/MinD/ParA_Nub-bd_dom"/>
</dbReference>
<dbReference type="InterPro" id="IPR027417">
    <property type="entry name" value="P-loop_NTPase"/>
</dbReference>
<dbReference type="GO" id="GO:0016887">
    <property type="term" value="F:ATP hydrolysis activity"/>
    <property type="evidence" value="ECO:0007669"/>
    <property type="project" value="TreeGrafter"/>
</dbReference>
<feature type="domain" description="CobQ/CobB/MinD/ParA nucleotide binding" evidence="2">
    <location>
        <begin position="21"/>
        <end position="232"/>
    </location>
</feature>
<dbReference type="RefSeq" id="WP_259626324.1">
    <property type="nucleotide sequence ID" value="NZ_JANYMP010000015.1"/>
</dbReference>
<feature type="transmembrane region" description="Helical" evidence="1">
    <location>
        <begin position="318"/>
        <end position="336"/>
    </location>
</feature>
<keyword evidence="1" id="KW-0472">Membrane</keyword>
<keyword evidence="1" id="KW-1133">Transmembrane helix</keyword>
<gene>
    <name evidence="3" type="ORF">NZH93_28595</name>
</gene>
<keyword evidence="4" id="KW-1185">Reference proteome</keyword>
<reference evidence="3" key="1">
    <citation type="submission" date="2022-08" db="EMBL/GenBank/DDBJ databases">
        <authorList>
            <person name="Tistechok S."/>
            <person name="Samborskyy M."/>
            <person name="Roman I."/>
        </authorList>
    </citation>
    <scope>NUCLEOTIDE SEQUENCE</scope>
    <source>
        <strain evidence="3">DSM 103496</strain>
    </source>
</reference>
<feature type="transmembrane region" description="Helical" evidence="1">
    <location>
        <begin position="342"/>
        <end position="361"/>
    </location>
</feature>
<comment type="caution">
    <text evidence="3">The sequence shown here is derived from an EMBL/GenBank/DDBJ whole genome shotgun (WGS) entry which is preliminary data.</text>
</comment>
<proteinExistence type="predicted"/>
<dbReference type="SUPFAM" id="SSF52540">
    <property type="entry name" value="P-loop containing nucleoside triphosphate hydrolases"/>
    <property type="match status" value="1"/>
</dbReference>
<evidence type="ECO:0000259" key="2">
    <source>
        <dbReference type="Pfam" id="PF01656"/>
    </source>
</evidence>
<dbReference type="Gene3D" id="3.40.50.300">
    <property type="entry name" value="P-loop containing nucleotide triphosphate hydrolases"/>
    <property type="match status" value="1"/>
</dbReference>
<dbReference type="PANTHER" id="PTHR43384:SF10">
    <property type="entry name" value="ATPASE INVOLVED IN CHROMOSOME PARTITIONING, PARA_MIND FAMILY"/>
    <property type="match status" value="1"/>
</dbReference>